<evidence type="ECO:0000256" key="6">
    <source>
        <dbReference type="SAM" id="Phobius"/>
    </source>
</evidence>
<evidence type="ECO:0000313" key="7">
    <source>
        <dbReference type="EMBL" id="SVD13021.1"/>
    </source>
</evidence>
<feature type="transmembrane region" description="Helical" evidence="6">
    <location>
        <begin position="256"/>
        <end position="279"/>
    </location>
</feature>
<gene>
    <name evidence="7" type="ORF">METZ01_LOCUS365875</name>
</gene>
<feature type="transmembrane region" description="Helical" evidence="6">
    <location>
        <begin position="5"/>
        <end position="25"/>
    </location>
</feature>
<keyword evidence="4 6" id="KW-1133">Transmembrane helix</keyword>
<dbReference type="EMBL" id="UINC01131362">
    <property type="protein sequence ID" value="SVD13021.1"/>
    <property type="molecule type" value="Genomic_DNA"/>
</dbReference>
<feature type="transmembrane region" description="Helical" evidence="6">
    <location>
        <begin position="111"/>
        <end position="130"/>
    </location>
</feature>
<protein>
    <recommendedName>
        <fullName evidence="8">Amino acid permease/ SLC12A domain-containing protein</fullName>
    </recommendedName>
</protein>
<feature type="non-terminal residue" evidence="7">
    <location>
        <position position="308"/>
    </location>
</feature>
<proteinExistence type="predicted"/>
<dbReference type="PANTHER" id="PTHR42770:SF7">
    <property type="entry name" value="MEMBRANE PROTEIN"/>
    <property type="match status" value="1"/>
</dbReference>
<keyword evidence="5 6" id="KW-0472">Membrane</keyword>
<feature type="transmembrane region" description="Helical" evidence="6">
    <location>
        <begin position="210"/>
        <end position="230"/>
    </location>
</feature>
<evidence type="ECO:0000256" key="1">
    <source>
        <dbReference type="ARBA" id="ARBA00004651"/>
    </source>
</evidence>
<evidence type="ECO:0000256" key="3">
    <source>
        <dbReference type="ARBA" id="ARBA00022692"/>
    </source>
</evidence>
<sequence length="308" mass="33039">STVIAISIGGMLGSGIFVLPGIAAAKTGSSLWLAYLCAAICILPSVLSKSELVTAMPSSGGDYVYIERTLGPLIGTISGIGLWLSLLLKSSFALVGFGAYLLIVINISPYYIKYCSLFALFLIMILNILGVKKVGKVQLVIVTISLVSLISLLFLGIPEVNKEHLGSFITNGTNGFISTIAFVYISYAGVTKVAAIAGEVKNPIKNLPRAMMYSLIIISTIYVAISYALVGNIPLEFLKDDIRPIYTLSELFLGEWFAYTIAIVGVITLISMANSGVLASSRFPFAMAKDKLLPKNLMKVNKKYLTPI</sequence>
<evidence type="ECO:0000256" key="2">
    <source>
        <dbReference type="ARBA" id="ARBA00022475"/>
    </source>
</evidence>
<feature type="transmembrane region" description="Helical" evidence="6">
    <location>
        <begin position="137"/>
        <end position="157"/>
    </location>
</feature>
<dbReference type="InterPro" id="IPR002293">
    <property type="entry name" value="AA/rel_permease1"/>
</dbReference>
<dbReference type="Pfam" id="PF13520">
    <property type="entry name" value="AA_permease_2"/>
    <property type="match status" value="1"/>
</dbReference>
<dbReference type="PANTHER" id="PTHR42770">
    <property type="entry name" value="AMINO ACID TRANSPORTER-RELATED"/>
    <property type="match status" value="1"/>
</dbReference>
<dbReference type="GO" id="GO:0005886">
    <property type="term" value="C:plasma membrane"/>
    <property type="evidence" value="ECO:0007669"/>
    <property type="project" value="UniProtKB-SubCell"/>
</dbReference>
<dbReference type="AlphaFoldDB" id="A0A382SVS5"/>
<dbReference type="GO" id="GO:0022857">
    <property type="term" value="F:transmembrane transporter activity"/>
    <property type="evidence" value="ECO:0007669"/>
    <property type="project" value="InterPro"/>
</dbReference>
<feature type="transmembrane region" description="Helical" evidence="6">
    <location>
        <begin position="177"/>
        <end position="198"/>
    </location>
</feature>
<feature type="transmembrane region" description="Helical" evidence="6">
    <location>
        <begin position="82"/>
        <end position="105"/>
    </location>
</feature>
<dbReference type="InterPro" id="IPR050367">
    <property type="entry name" value="APC_superfamily"/>
</dbReference>
<organism evidence="7">
    <name type="scientific">marine metagenome</name>
    <dbReference type="NCBI Taxonomy" id="408172"/>
    <lineage>
        <taxon>unclassified sequences</taxon>
        <taxon>metagenomes</taxon>
        <taxon>ecological metagenomes</taxon>
    </lineage>
</organism>
<feature type="non-terminal residue" evidence="7">
    <location>
        <position position="1"/>
    </location>
</feature>
<accession>A0A382SVS5</accession>
<name>A0A382SVS5_9ZZZZ</name>
<keyword evidence="3 6" id="KW-0812">Transmembrane</keyword>
<feature type="transmembrane region" description="Helical" evidence="6">
    <location>
        <begin position="31"/>
        <end position="48"/>
    </location>
</feature>
<keyword evidence="2" id="KW-1003">Cell membrane</keyword>
<evidence type="ECO:0008006" key="8">
    <source>
        <dbReference type="Google" id="ProtNLM"/>
    </source>
</evidence>
<evidence type="ECO:0000256" key="5">
    <source>
        <dbReference type="ARBA" id="ARBA00023136"/>
    </source>
</evidence>
<comment type="subcellular location">
    <subcellularLocation>
        <location evidence="1">Cell membrane</location>
        <topology evidence="1">Multi-pass membrane protein</topology>
    </subcellularLocation>
</comment>
<evidence type="ECO:0000256" key="4">
    <source>
        <dbReference type="ARBA" id="ARBA00022989"/>
    </source>
</evidence>
<dbReference type="Gene3D" id="1.20.1740.10">
    <property type="entry name" value="Amino acid/polyamine transporter I"/>
    <property type="match status" value="1"/>
</dbReference>
<reference evidence="7" key="1">
    <citation type="submission" date="2018-05" db="EMBL/GenBank/DDBJ databases">
        <authorList>
            <person name="Lanie J.A."/>
            <person name="Ng W.-L."/>
            <person name="Kazmierczak K.M."/>
            <person name="Andrzejewski T.M."/>
            <person name="Davidsen T.M."/>
            <person name="Wayne K.J."/>
            <person name="Tettelin H."/>
            <person name="Glass J.I."/>
            <person name="Rusch D."/>
            <person name="Podicherti R."/>
            <person name="Tsui H.-C.T."/>
            <person name="Winkler M.E."/>
        </authorList>
    </citation>
    <scope>NUCLEOTIDE SEQUENCE</scope>
</reference>